<name>A0A164V7L8_9AGAM</name>
<protein>
    <recommendedName>
        <fullName evidence="3">Integrase zinc-binding domain-containing protein</fullName>
    </recommendedName>
</protein>
<dbReference type="Gene3D" id="1.10.340.70">
    <property type="match status" value="1"/>
</dbReference>
<dbReference type="OrthoDB" id="3249394at2759"/>
<evidence type="ECO:0000313" key="2">
    <source>
        <dbReference type="Proteomes" id="UP000076722"/>
    </source>
</evidence>
<keyword evidence="2" id="KW-1185">Reference proteome</keyword>
<sequence>MTDSSEIVEVCKSSLLDDPVYQKAIENIDGQRYFKLQDGLLWKTDETGKMTICIPRKAMIGRRKVIEVIMTDAHRILGHLGKERTGKYIRSQFWW</sequence>
<organism evidence="1 2">
    <name type="scientific">Sistotremastrum niveocremeum HHB9708</name>
    <dbReference type="NCBI Taxonomy" id="1314777"/>
    <lineage>
        <taxon>Eukaryota</taxon>
        <taxon>Fungi</taxon>
        <taxon>Dikarya</taxon>
        <taxon>Basidiomycota</taxon>
        <taxon>Agaricomycotina</taxon>
        <taxon>Agaricomycetes</taxon>
        <taxon>Sistotremastrales</taxon>
        <taxon>Sistotremastraceae</taxon>
        <taxon>Sertulicium</taxon>
        <taxon>Sertulicium niveocremeum</taxon>
    </lineage>
</organism>
<dbReference type="STRING" id="1314777.A0A164V7L8"/>
<dbReference type="AlphaFoldDB" id="A0A164V7L8"/>
<evidence type="ECO:0008006" key="3">
    <source>
        <dbReference type="Google" id="ProtNLM"/>
    </source>
</evidence>
<reference evidence="1 2" key="1">
    <citation type="journal article" date="2016" name="Mol. Biol. Evol.">
        <title>Comparative Genomics of Early-Diverging Mushroom-Forming Fungi Provides Insights into the Origins of Lignocellulose Decay Capabilities.</title>
        <authorList>
            <person name="Nagy L.G."/>
            <person name="Riley R."/>
            <person name="Tritt A."/>
            <person name="Adam C."/>
            <person name="Daum C."/>
            <person name="Floudas D."/>
            <person name="Sun H."/>
            <person name="Yadav J.S."/>
            <person name="Pangilinan J."/>
            <person name="Larsson K.H."/>
            <person name="Matsuura K."/>
            <person name="Barry K."/>
            <person name="Labutti K."/>
            <person name="Kuo R."/>
            <person name="Ohm R.A."/>
            <person name="Bhattacharya S.S."/>
            <person name="Shirouzu T."/>
            <person name="Yoshinaga Y."/>
            <person name="Martin F.M."/>
            <person name="Grigoriev I.V."/>
            <person name="Hibbett D.S."/>
        </authorList>
    </citation>
    <scope>NUCLEOTIDE SEQUENCE [LARGE SCALE GENOMIC DNA]</scope>
    <source>
        <strain evidence="1 2">HHB9708</strain>
    </source>
</reference>
<accession>A0A164V7L8</accession>
<gene>
    <name evidence="1" type="ORF">SISNIDRAFT_411093</name>
</gene>
<proteinExistence type="predicted"/>
<evidence type="ECO:0000313" key="1">
    <source>
        <dbReference type="EMBL" id="KZS93896.1"/>
    </source>
</evidence>
<dbReference type="EMBL" id="KV419406">
    <property type="protein sequence ID" value="KZS93896.1"/>
    <property type="molecule type" value="Genomic_DNA"/>
</dbReference>
<dbReference type="Proteomes" id="UP000076722">
    <property type="component" value="Unassembled WGS sequence"/>
</dbReference>
<feature type="non-terminal residue" evidence="1">
    <location>
        <position position="95"/>
    </location>
</feature>